<comment type="caution">
    <text evidence="3">The sequence shown here is derived from an EMBL/GenBank/DDBJ whole genome shotgun (WGS) entry which is preliminary data.</text>
</comment>
<dbReference type="Pfam" id="PF06722">
    <property type="entry name" value="EryCIII-like_C"/>
    <property type="match status" value="1"/>
</dbReference>
<evidence type="ECO:0000259" key="2">
    <source>
        <dbReference type="Pfam" id="PF06722"/>
    </source>
</evidence>
<dbReference type="InterPro" id="IPR050426">
    <property type="entry name" value="Glycosyltransferase_28"/>
</dbReference>
<evidence type="ECO:0000313" key="3">
    <source>
        <dbReference type="EMBL" id="NMM49933.1"/>
    </source>
</evidence>
<gene>
    <name evidence="3" type="ORF">HH304_16115</name>
</gene>
<dbReference type="GO" id="GO:0016758">
    <property type="term" value="F:hexosyltransferase activity"/>
    <property type="evidence" value="ECO:0007669"/>
    <property type="project" value="InterPro"/>
</dbReference>
<dbReference type="InterPro" id="IPR004276">
    <property type="entry name" value="GlycoTrans_28_N"/>
</dbReference>
<dbReference type="PANTHER" id="PTHR48050:SF13">
    <property type="entry name" value="STEROL 3-BETA-GLUCOSYLTRANSFERASE UGT80A2"/>
    <property type="match status" value="1"/>
</dbReference>
<feature type="domain" description="Glycosyltransferase family 28 N-terminal" evidence="1">
    <location>
        <begin position="3"/>
        <end position="91"/>
    </location>
</feature>
<dbReference type="Gene3D" id="3.40.50.2000">
    <property type="entry name" value="Glycogen Phosphorylase B"/>
    <property type="match status" value="2"/>
</dbReference>
<dbReference type="Proteomes" id="UP000559010">
    <property type="component" value="Unassembled WGS sequence"/>
</dbReference>
<dbReference type="Pfam" id="PF03033">
    <property type="entry name" value="Glyco_transf_28"/>
    <property type="match status" value="1"/>
</dbReference>
<evidence type="ECO:0000313" key="4">
    <source>
        <dbReference type="Proteomes" id="UP000559010"/>
    </source>
</evidence>
<proteinExistence type="predicted"/>
<dbReference type="InterPro" id="IPR002213">
    <property type="entry name" value="UDP_glucos_trans"/>
</dbReference>
<sequence length="421" mass="48030">MKILLTAIGSRGDIEPFLAIGDLLVTRGYNVTCLFPEQFRDLVVNSNMRFETLGPEFIELLDSDLGKSVMGSDLNQVNKIRSYIKLAKVSREINKKMFQDQIDVINEINPDKIVYHPKTLYPVIWEIKKPGSTIMVSPVPYLHYVKGHTHLAFNSNYGEFLNKMTFKIAEFGLLQTIMTSLKWVGEKRINKNQVKSILKNRSLIYSISPQLFKIENNEKIKVLGYRQRKSKSDWEPDTKLIDFLNNHKKILFITFGSMTNPEPEKKTKIFMDVLAKNNIPAIFNTASGGLVEPGFYDHNLFHFVSEIPYDWIFKKVYAVIHHGGSGTTHMGLKFGCPTLIIPHIIDQFLWNKLIYDAGAGPKGDKIGKITPEKLEPKILGLMLNASYKEKAVTISENMKKEDYDNEILNLIDASDKIHTVS</sequence>
<accession>A0A848IZG8</accession>
<dbReference type="GO" id="GO:0033072">
    <property type="term" value="P:vancomycin biosynthetic process"/>
    <property type="evidence" value="ECO:0007669"/>
    <property type="project" value="UniProtKB-ARBA"/>
</dbReference>
<dbReference type="EMBL" id="JABBNU010000010">
    <property type="protein sequence ID" value="NMM49933.1"/>
    <property type="molecule type" value="Genomic_DNA"/>
</dbReference>
<name>A0A848IZG8_9BACT</name>
<reference evidence="3 4" key="1">
    <citation type="submission" date="2020-04" db="EMBL/GenBank/DDBJ databases">
        <title>Flammeovirgaceae bacterium KN852 isolated from deep sea.</title>
        <authorList>
            <person name="Zhang D.-C."/>
        </authorList>
    </citation>
    <scope>NUCLEOTIDE SEQUENCE [LARGE SCALE GENOMIC DNA]</scope>
    <source>
        <strain evidence="3 4">KN852</strain>
    </source>
</reference>
<keyword evidence="3" id="KW-0808">Transferase</keyword>
<dbReference type="InterPro" id="IPR010610">
    <property type="entry name" value="EryCIII-like_C"/>
</dbReference>
<dbReference type="FunFam" id="3.40.50.2000:FF:000009">
    <property type="entry name" value="Sterol 3-beta-glucosyltransferase UGT80A2"/>
    <property type="match status" value="1"/>
</dbReference>
<dbReference type="SUPFAM" id="SSF53756">
    <property type="entry name" value="UDP-Glycosyltransferase/glycogen phosphorylase"/>
    <property type="match status" value="1"/>
</dbReference>
<dbReference type="RefSeq" id="WP_169683534.1">
    <property type="nucleotide sequence ID" value="NZ_JABBNU010000010.1"/>
</dbReference>
<dbReference type="CDD" id="cd03784">
    <property type="entry name" value="GT1_Gtf-like"/>
    <property type="match status" value="1"/>
</dbReference>
<protein>
    <submittedName>
        <fullName evidence="3">Glycosyltransferase</fullName>
    </submittedName>
</protein>
<feature type="domain" description="Erythromycin biosynthesis protein CIII-like C-terminal" evidence="2">
    <location>
        <begin position="304"/>
        <end position="408"/>
    </location>
</feature>
<dbReference type="GO" id="GO:0005975">
    <property type="term" value="P:carbohydrate metabolic process"/>
    <property type="evidence" value="ECO:0007669"/>
    <property type="project" value="InterPro"/>
</dbReference>
<organism evidence="3 4">
    <name type="scientific">Marinigracilibium pacificum</name>
    <dbReference type="NCBI Taxonomy" id="2729599"/>
    <lineage>
        <taxon>Bacteria</taxon>
        <taxon>Pseudomonadati</taxon>
        <taxon>Bacteroidota</taxon>
        <taxon>Cytophagia</taxon>
        <taxon>Cytophagales</taxon>
        <taxon>Flammeovirgaceae</taxon>
        <taxon>Marinigracilibium</taxon>
    </lineage>
</organism>
<dbReference type="GO" id="GO:0008194">
    <property type="term" value="F:UDP-glycosyltransferase activity"/>
    <property type="evidence" value="ECO:0007669"/>
    <property type="project" value="InterPro"/>
</dbReference>
<keyword evidence="4" id="KW-1185">Reference proteome</keyword>
<evidence type="ECO:0000259" key="1">
    <source>
        <dbReference type="Pfam" id="PF03033"/>
    </source>
</evidence>
<dbReference type="PANTHER" id="PTHR48050">
    <property type="entry name" value="STEROL 3-BETA-GLUCOSYLTRANSFERASE"/>
    <property type="match status" value="1"/>
</dbReference>
<dbReference type="AlphaFoldDB" id="A0A848IZG8"/>